<keyword evidence="2" id="KW-1185">Reference proteome</keyword>
<comment type="caution">
    <text evidence="1">The sequence shown here is derived from an EMBL/GenBank/DDBJ whole genome shotgun (WGS) entry which is preliminary data.</text>
</comment>
<protein>
    <submittedName>
        <fullName evidence="1">MFP transporter</fullName>
    </submittedName>
</protein>
<dbReference type="STRING" id="60547.GCA_000751215_05297"/>
<sequence>MQVQRISEETATISAGLKPLDRFVALGAHMLHEGQVVRVVGAAGGTE</sequence>
<dbReference type="EMBL" id="JFHC01000072">
    <property type="protein sequence ID" value="KDR38898.1"/>
    <property type="molecule type" value="Genomic_DNA"/>
</dbReference>
<organism evidence="1 2">
    <name type="scientific">Caballeronia glathei</name>
    <dbReference type="NCBI Taxonomy" id="60547"/>
    <lineage>
        <taxon>Bacteria</taxon>
        <taxon>Pseudomonadati</taxon>
        <taxon>Pseudomonadota</taxon>
        <taxon>Betaproteobacteria</taxon>
        <taxon>Burkholderiales</taxon>
        <taxon>Burkholderiaceae</taxon>
        <taxon>Caballeronia</taxon>
    </lineage>
</organism>
<proteinExistence type="predicted"/>
<evidence type="ECO:0000313" key="1">
    <source>
        <dbReference type="EMBL" id="KDR38898.1"/>
    </source>
</evidence>
<accession>A0A069PDW2</accession>
<name>A0A069PDW2_9BURK</name>
<dbReference type="AlphaFoldDB" id="A0A069PDW2"/>
<reference evidence="1 2" key="1">
    <citation type="submission" date="2014-03" db="EMBL/GenBank/DDBJ databases">
        <title>Draft Genome Sequences of Four Burkholderia Strains.</title>
        <authorList>
            <person name="Liu X.Y."/>
            <person name="Li C.X."/>
            <person name="Xu J.H."/>
        </authorList>
    </citation>
    <scope>NUCLEOTIDE SEQUENCE [LARGE SCALE GENOMIC DNA]</scope>
    <source>
        <strain evidence="1 2">DSM 50014</strain>
    </source>
</reference>
<evidence type="ECO:0000313" key="2">
    <source>
        <dbReference type="Proteomes" id="UP000027466"/>
    </source>
</evidence>
<gene>
    <name evidence="1" type="ORF">BG61_36730</name>
</gene>
<dbReference type="Proteomes" id="UP000027466">
    <property type="component" value="Unassembled WGS sequence"/>
</dbReference>